<evidence type="ECO:0000256" key="7">
    <source>
        <dbReference type="ARBA" id="ARBA00037982"/>
    </source>
</evidence>
<evidence type="ECO:0000256" key="5">
    <source>
        <dbReference type="ARBA" id="ARBA00022777"/>
    </source>
</evidence>
<dbReference type="Gene3D" id="3.30.930.10">
    <property type="entry name" value="Bira Bifunctional Protein, Domain 2"/>
    <property type="match status" value="1"/>
</dbReference>
<dbReference type="InterPro" id="IPR016255">
    <property type="entry name" value="Gcn2"/>
</dbReference>
<evidence type="ECO:0000259" key="15">
    <source>
        <dbReference type="PROSITE" id="PS50011"/>
    </source>
</evidence>
<feature type="compositionally biased region" description="Acidic residues" evidence="14">
    <location>
        <begin position="635"/>
        <end position="644"/>
    </location>
</feature>
<reference evidence="17 18" key="1">
    <citation type="submission" date="2023-11" db="EMBL/GenBank/DDBJ databases">
        <title>An acidophilic fungus is an integral part of prey digestion in a carnivorous sundew plant.</title>
        <authorList>
            <person name="Tsai I.J."/>
        </authorList>
    </citation>
    <scope>NUCLEOTIDE SEQUENCE [LARGE SCALE GENOMIC DNA]</scope>
    <source>
        <strain evidence="17">169a</strain>
    </source>
</reference>
<comment type="similarity">
    <text evidence="7">Belongs to the protein kinase superfamily. Ser/Thr protein kinase family. GCN2 subfamily.</text>
</comment>
<evidence type="ECO:0000256" key="12">
    <source>
        <dbReference type="PROSITE-ProRule" id="PRU10141"/>
    </source>
</evidence>
<dbReference type="InterPro" id="IPR024435">
    <property type="entry name" value="HisRS-related_dom"/>
</dbReference>
<dbReference type="InterPro" id="IPR041715">
    <property type="entry name" value="HisRS-like_core"/>
</dbReference>
<dbReference type="CDD" id="cd14012">
    <property type="entry name" value="PK_eIF2AK_GCN2_rpt1"/>
    <property type="match status" value="1"/>
</dbReference>
<dbReference type="InterPro" id="IPR011009">
    <property type="entry name" value="Kinase-like_dom_sf"/>
</dbReference>
<feature type="domain" description="Protein kinase" evidence="15">
    <location>
        <begin position="249"/>
        <end position="497"/>
    </location>
</feature>
<dbReference type="InterPro" id="IPR045864">
    <property type="entry name" value="aa-tRNA-synth_II/BPL/LPL"/>
</dbReference>
<feature type="domain" description="Protein kinase" evidence="15">
    <location>
        <begin position="547"/>
        <end position="925"/>
    </location>
</feature>
<dbReference type="GO" id="GO:0004694">
    <property type="term" value="F:eukaryotic translation initiation factor 2alpha kinase activity"/>
    <property type="evidence" value="ECO:0007669"/>
    <property type="project" value="InterPro"/>
</dbReference>
<evidence type="ECO:0000256" key="1">
    <source>
        <dbReference type="ARBA" id="ARBA00012513"/>
    </source>
</evidence>
<keyword evidence="4 11" id="KW-0547">Nucleotide-binding</keyword>
<feature type="compositionally biased region" description="Polar residues" evidence="14">
    <location>
        <begin position="10"/>
        <end position="22"/>
    </location>
</feature>
<dbReference type="InterPro" id="IPR050339">
    <property type="entry name" value="CC_SR_Kinase"/>
</dbReference>
<dbReference type="PROSITE" id="PS00107">
    <property type="entry name" value="PROTEIN_KINASE_ATP"/>
    <property type="match status" value="1"/>
</dbReference>
<name>A0AAQ3LXU3_9PEZI</name>
<dbReference type="CDD" id="cd23823">
    <property type="entry name" value="RWD_GCN2"/>
    <property type="match status" value="1"/>
</dbReference>
<evidence type="ECO:0000256" key="11">
    <source>
        <dbReference type="PIRSR" id="PIRSR000660-2"/>
    </source>
</evidence>
<feature type="region of interest" description="Disordered" evidence="14">
    <location>
        <begin position="621"/>
        <end position="706"/>
    </location>
</feature>
<dbReference type="PANTHER" id="PTHR11042:SF136">
    <property type="entry name" value="EIF-2-ALPHA KINASE GCN2"/>
    <property type="match status" value="1"/>
</dbReference>
<evidence type="ECO:0000256" key="13">
    <source>
        <dbReference type="SAM" id="Coils"/>
    </source>
</evidence>
<organism evidence="17 18">
    <name type="scientific">Acrodontium crateriforme</name>
    <dbReference type="NCBI Taxonomy" id="150365"/>
    <lineage>
        <taxon>Eukaryota</taxon>
        <taxon>Fungi</taxon>
        <taxon>Dikarya</taxon>
        <taxon>Ascomycota</taxon>
        <taxon>Pezizomycotina</taxon>
        <taxon>Dothideomycetes</taxon>
        <taxon>Dothideomycetidae</taxon>
        <taxon>Mycosphaerellales</taxon>
        <taxon>Teratosphaeriaceae</taxon>
        <taxon>Acrodontium</taxon>
    </lineage>
</organism>
<protein>
    <recommendedName>
        <fullName evidence="1">non-specific serine/threonine protein kinase</fullName>
        <ecNumber evidence="1">2.7.11.1</ecNumber>
    </recommendedName>
</protein>
<keyword evidence="18" id="KW-1185">Reference proteome</keyword>
<dbReference type="SMART" id="SM00591">
    <property type="entry name" value="RWD"/>
    <property type="match status" value="1"/>
</dbReference>
<dbReference type="EMBL" id="CP138580">
    <property type="protein sequence ID" value="WPG97933.1"/>
    <property type="molecule type" value="Genomic_DNA"/>
</dbReference>
<dbReference type="Gene3D" id="3.10.110.10">
    <property type="entry name" value="Ubiquitin Conjugating Enzyme"/>
    <property type="match status" value="1"/>
</dbReference>
<feature type="active site" description="Proton acceptor" evidence="10">
    <location>
        <position position="778"/>
    </location>
</feature>
<dbReference type="InterPro" id="IPR008271">
    <property type="entry name" value="Ser/Thr_kinase_AS"/>
</dbReference>
<dbReference type="InterPro" id="IPR017441">
    <property type="entry name" value="Protein_kinase_ATP_BS"/>
</dbReference>
<dbReference type="GO" id="GO:0005737">
    <property type="term" value="C:cytoplasm"/>
    <property type="evidence" value="ECO:0007669"/>
    <property type="project" value="TreeGrafter"/>
</dbReference>
<dbReference type="InterPro" id="IPR006575">
    <property type="entry name" value="RWD_dom"/>
</dbReference>
<evidence type="ECO:0000256" key="14">
    <source>
        <dbReference type="SAM" id="MobiDB-lite"/>
    </source>
</evidence>
<evidence type="ECO:0000313" key="18">
    <source>
        <dbReference type="Proteomes" id="UP001303373"/>
    </source>
</evidence>
<accession>A0AAQ3LXU3</accession>
<keyword evidence="13" id="KW-0175">Coiled coil</keyword>
<dbReference type="PIRSF" id="PIRSF000660">
    <property type="entry name" value="Ser/Thr_PK_GCN2"/>
    <property type="match status" value="1"/>
</dbReference>
<feature type="binding site" evidence="11">
    <location>
        <position position="576"/>
    </location>
    <ligand>
        <name>ATP</name>
        <dbReference type="ChEBI" id="CHEBI:30616"/>
    </ligand>
</feature>
<keyword evidence="3" id="KW-0808">Transferase</keyword>
<dbReference type="SUPFAM" id="SSF55681">
    <property type="entry name" value="Class II aaRS and biotin synthetases"/>
    <property type="match status" value="1"/>
</dbReference>
<dbReference type="Pfam" id="PF00069">
    <property type="entry name" value="Pkinase"/>
    <property type="match status" value="3"/>
</dbReference>
<keyword evidence="6 11" id="KW-0067">ATP-binding</keyword>
<proteinExistence type="inferred from homology"/>
<dbReference type="Pfam" id="PF12745">
    <property type="entry name" value="HGTP_anticodon2"/>
    <property type="match status" value="1"/>
</dbReference>
<feature type="compositionally biased region" description="Polar residues" evidence="14">
    <location>
        <begin position="653"/>
        <end position="668"/>
    </location>
</feature>
<feature type="binding site" evidence="11">
    <location>
        <begin position="553"/>
        <end position="561"/>
    </location>
    <ligand>
        <name>ATP</name>
        <dbReference type="ChEBI" id="CHEBI:30616"/>
    </ligand>
</feature>
<dbReference type="Gene3D" id="3.30.200.20">
    <property type="entry name" value="Phosphorylase Kinase, domain 1"/>
    <property type="match status" value="1"/>
</dbReference>
<evidence type="ECO:0000256" key="3">
    <source>
        <dbReference type="ARBA" id="ARBA00022679"/>
    </source>
</evidence>
<dbReference type="Proteomes" id="UP001303373">
    <property type="component" value="Chromosome 1"/>
</dbReference>
<gene>
    <name evidence="17" type="ORF">R9X50_00071600</name>
</gene>
<dbReference type="GO" id="GO:0005634">
    <property type="term" value="C:nucleus"/>
    <property type="evidence" value="ECO:0007669"/>
    <property type="project" value="TreeGrafter"/>
</dbReference>
<feature type="region of interest" description="Disordered" evidence="14">
    <location>
        <begin position="1"/>
        <end position="22"/>
    </location>
</feature>
<dbReference type="SMART" id="SM00220">
    <property type="entry name" value="S_TKc"/>
    <property type="match status" value="2"/>
</dbReference>
<keyword evidence="5 17" id="KW-0418">Kinase</keyword>
<dbReference type="PROSITE" id="PS50011">
    <property type="entry name" value="PROTEIN_KINASE_DOM"/>
    <property type="match status" value="2"/>
</dbReference>
<keyword evidence="2" id="KW-0723">Serine/threonine-protein kinase</keyword>
<evidence type="ECO:0000256" key="10">
    <source>
        <dbReference type="PIRSR" id="PIRSR000660-1"/>
    </source>
</evidence>
<evidence type="ECO:0000256" key="2">
    <source>
        <dbReference type="ARBA" id="ARBA00022527"/>
    </source>
</evidence>
<feature type="coiled-coil region" evidence="13">
    <location>
        <begin position="147"/>
        <end position="193"/>
    </location>
</feature>
<evidence type="ECO:0000256" key="8">
    <source>
        <dbReference type="ARBA" id="ARBA00047899"/>
    </source>
</evidence>
<dbReference type="GO" id="GO:0009893">
    <property type="term" value="P:positive regulation of metabolic process"/>
    <property type="evidence" value="ECO:0007669"/>
    <property type="project" value="UniProtKB-ARBA"/>
</dbReference>
<evidence type="ECO:0000256" key="9">
    <source>
        <dbReference type="ARBA" id="ARBA00048679"/>
    </source>
</evidence>
<dbReference type="InterPro" id="IPR016135">
    <property type="entry name" value="UBQ-conjugating_enzyme/RWD"/>
</dbReference>
<evidence type="ECO:0000256" key="4">
    <source>
        <dbReference type="ARBA" id="ARBA00022741"/>
    </source>
</evidence>
<dbReference type="CDD" id="cd14046">
    <property type="entry name" value="STKc_EIF2AK4_GCN2_rpt2"/>
    <property type="match status" value="1"/>
</dbReference>
<evidence type="ECO:0000259" key="16">
    <source>
        <dbReference type="PROSITE" id="PS50908"/>
    </source>
</evidence>
<feature type="compositionally biased region" description="Acidic residues" evidence="14">
    <location>
        <begin position="673"/>
        <end position="693"/>
    </location>
</feature>
<comment type="catalytic activity">
    <reaction evidence="9">
        <text>L-seryl-[protein] + ATP = O-phospho-L-seryl-[protein] + ADP + H(+)</text>
        <dbReference type="Rhea" id="RHEA:17989"/>
        <dbReference type="Rhea" id="RHEA-COMP:9863"/>
        <dbReference type="Rhea" id="RHEA-COMP:11604"/>
        <dbReference type="ChEBI" id="CHEBI:15378"/>
        <dbReference type="ChEBI" id="CHEBI:29999"/>
        <dbReference type="ChEBI" id="CHEBI:30616"/>
        <dbReference type="ChEBI" id="CHEBI:83421"/>
        <dbReference type="ChEBI" id="CHEBI:456216"/>
        <dbReference type="EC" id="2.7.11.1"/>
    </reaction>
</comment>
<dbReference type="GO" id="GO:0000077">
    <property type="term" value="P:DNA damage checkpoint signaling"/>
    <property type="evidence" value="ECO:0007669"/>
    <property type="project" value="InterPro"/>
</dbReference>
<sequence length="1565" mass="175444">MAPKSLWKKTANNQNATKSNADQTGLPAINYAEVQDEEVEVLKAIYMEDFEDVEIKNAWSKTTDRSFKLKLRAFSEETSFVMLSVMLTASYPKSAPVLDISGVERYHERTQKRIRNVIHNRPKQLLGEVMIHAIATEIQEALEDAVLARQQGTLPSLEEERASAEEIATALAKEAEEAEVQRAREAEAEENRVLKQMVDEEVSRRDRRKSMKVVASPATASAASGPEIIYFDQPAVVQVENESMPFNAVDLLNVIFRRRDETVHLAKPQIEGTSIVPLVTVKRLNMEKSRNEVMEIESTLEQVCKLRNDNILNLLAYRVDRVEPLATQLVICNQYADRGTLQDLLDLGSLHVSKARQFTTSLLEGLDYLHRNGVSHGNLSCRTILMVGRSTITPRLADFGYVWMVHENDSGLSAKWQTPEGREVASALKRKSDIWSLGVVIVQMFLGLQITADHASPQAMLSRLDFSDPFNDFARKLFTIDPKKRPSAFDLLPVEFLRTDATVLDEDTLAVPGRSMVGFGSMSPGARRSRHNSSGFMEPASRYATDFTEVGRLGRGGFGEVVKARNKLDGGIYAVKKIKQAPQLLDRVLSEVMLLNRLNHPYVVRYFSTWVENDLSSAISEEAVSTTDYTSQTRDDDDDDDDTSDGPRMDFGYQSTGGLDFVSSTGYPQIQFGDDDDDDSENDPFERDDEDTDGQMIMGSDAATESAKGFEARPLFMRKSRSDSRLPSVLYIQMEYCERQTLRDLIRRGMSTDDSWRYVRQVTEGLSHIHSHGIIHRDLKPDNVFIDVTGNPKIGDFGLATTGQYQVADKPSAISGGPSYGDLTRSVGTALYVAPELRSGSGTSYNDKVDMYSLGVMFFEMCEVFGTAMERIKALQYIREKDHELSQEFKPTGEKSAQGKLITCLISHKPSDRPSSTELLRSDILPVKIEDETIRQALSGLSDPRSPYHQKMMSALFAHDTASAGRVKALAWDAKGASGPEDGNKLRLRGIARRTLANIFRRHGAEETRRESIFPRSGYYVNANVVQLLDASGNLLQMPYDLTLPHARQLARQSPAVKKTFVFGSAYRDAFTGGPPRVNDEVDFDIVCSASDDERAFDDAEVLKVMDEITCETPMFASSTALSFHINHVNVLDVILEYCRVPTAQQTAVKEVLSRLGFYQWNWTKMRAELRKFGLADTSLEDLQQFDFRDIPDKAIMRVRQLLQGGSVRLKQKLEDGIESLKDILNAASQLSIQRKIFFSPLASVNAKFYDGGMLFQCVLDRKSNRIVIAAGGRYDSLIRAYRPVDARASSSGAVGVSIGLDPIVAYMSKSYSDSTKASILKDSTQNSERYKRCEVLVVANGTESVRLAGIKILTSLWANDIRAELAPSTRAIGDDTEHNFVVTIRHEGANTVRVVTTGADGEETDIPVISLVSHLQHEIRDRDGHKAARAPAFIRQTSHQDGERRGNVQVLMAQYRSKKSNKYTIVDAAQQRWHEKIDEWKNAPILAVETRDDVLELLRETRLGDTETWRRALQSVQLNERQYVQQVQDILNSWRKSWSNGEGMREACIFNFRTGNCIYYDLGV</sequence>
<feature type="domain" description="RWD" evidence="16">
    <location>
        <begin position="37"/>
        <end position="145"/>
    </location>
</feature>
<dbReference type="Pfam" id="PF13393">
    <property type="entry name" value="tRNA-synt_His"/>
    <property type="match status" value="1"/>
</dbReference>
<dbReference type="SUPFAM" id="SSF56112">
    <property type="entry name" value="Protein kinase-like (PK-like)"/>
    <property type="match status" value="2"/>
</dbReference>
<dbReference type="SUPFAM" id="SSF54495">
    <property type="entry name" value="UBC-like"/>
    <property type="match status" value="1"/>
</dbReference>
<dbReference type="PROSITE" id="PS00108">
    <property type="entry name" value="PROTEIN_KINASE_ST"/>
    <property type="match status" value="1"/>
</dbReference>
<evidence type="ECO:0000256" key="6">
    <source>
        <dbReference type="ARBA" id="ARBA00022840"/>
    </source>
</evidence>
<dbReference type="InterPro" id="IPR000719">
    <property type="entry name" value="Prot_kinase_dom"/>
</dbReference>
<dbReference type="FunFam" id="3.10.110.10:FF:000050">
    <property type="entry name" value="eIF-2-alpha kinase GCN2"/>
    <property type="match status" value="1"/>
</dbReference>
<dbReference type="PROSITE" id="PS50908">
    <property type="entry name" value="RWD"/>
    <property type="match status" value="1"/>
</dbReference>
<dbReference type="GO" id="GO:0005524">
    <property type="term" value="F:ATP binding"/>
    <property type="evidence" value="ECO:0007669"/>
    <property type="project" value="UniProtKB-UniRule"/>
</dbReference>
<feature type="binding site" evidence="12">
    <location>
        <position position="577"/>
    </location>
    <ligand>
        <name>ATP</name>
        <dbReference type="ChEBI" id="CHEBI:30616"/>
    </ligand>
</feature>
<evidence type="ECO:0000313" key="17">
    <source>
        <dbReference type="EMBL" id="WPG97933.1"/>
    </source>
</evidence>
<dbReference type="Pfam" id="PF05773">
    <property type="entry name" value="RWD"/>
    <property type="match status" value="1"/>
</dbReference>
<comment type="catalytic activity">
    <reaction evidence="8">
        <text>L-threonyl-[protein] + ATP = O-phospho-L-threonyl-[protein] + ADP + H(+)</text>
        <dbReference type="Rhea" id="RHEA:46608"/>
        <dbReference type="Rhea" id="RHEA-COMP:11060"/>
        <dbReference type="Rhea" id="RHEA-COMP:11605"/>
        <dbReference type="ChEBI" id="CHEBI:15378"/>
        <dbReference type="ChEBI" id="CHEBI:30013"/>
        <dbReference type="ChEBI" id="CHEBI:30616"/>
        <dbReference type="ChEBI" id="CHEBI:61977"/>
        <dbReference type="ChEBI" id="CHEBI:456216"/>
        <dbReference type="EC" id="2.7.11.1"/>
    </reaction>
</comment>
<dbReference type="Gene3D" id="1.10.510.10">
    <property type="entry name" value="Transferase(Phosphotransferase) domain 1"/>
    <property type="match status" value="2"/>
</dbReference>
<dbReference type="PANTHER" id="PTHR11042">
    <property type="entry name" value="EUKARYOTIC TRANSLATION INITIATION FACTOR 2-ALPHA KINASE EIF2-ALPHA KINASE -RELATED"/>
    <property type="match status" value="1"/>
</dbReference>
<dbReference type="EC" id="2.7.11.1" evidence="1"/>